<dbReference type="InterPro" id="IPR000089">
    <property type="entry name" value="Biotin_lipoyl"/>
</dbReference>
<reference evidence="3" key="1">
    <citation type="submission" date="2022-07" db="EMBL/GenBank/DDBJ databases">
        <title>Genome Sequence of Agrocybe chaxingu.</title>
        <authorList>
            <person name="Buettner E."/>
        </authorList>
    </citation>
    <scope>NUCLEOTIDE SEQUENCE</scope>
    <source>
        <strain evidence="3">MP-N11</strain>
    </source>
</reference>
<dbReference type="EMBL" id="JANKHO010000921">
    <property type="protein sequence ID" value="KAJ3505122.1"/>
    <property type="molecule type" value="Genomic_DNA"/>
</dbReference>
<dbReference type="InterPro" id="IPR011053">
    <property type="entry name" value="Single_hybrid_motif"/>
</dbReference>
<protein>
    <recommendedName>
        <fullName evidence="2">Lipoyl-binding domain-containing protein</fullName>
    </recommendedName>
</protein>
<accession>A0A9W8JUB6</accession>
<comment type="caution">
    <text evidence="3">The sequence shown here is derived from an EMBL/GenBank/DDBJ whole genome shotgun (WGS) entry which is preliminary data.</text>
</comment>
<dbReference type="GO" id="GO:0045254">
    <property type="term" value="C:pyruvate dehydrogenase complex"/>
    <property type="evidence" value="ECO:0007669"/>
    <property type="project" value="InterPro"/>
</dbReference>
<dbReference type="FunFam" id="2.40.50.100:FF:000010">
    <property type="entry name" value="Acetyltransferase component of pyruvate dehydrogenase complex"/>
    <property type="match status" value="1"/>
</dbReference>
<dbReference type="PROSITE" id="PS50968">
    <property type="entry name" value="BIOTINYL_LIPOYL"/>
    <property type="match status" value="1"/>
</dbReference>
<keyword evidence="1" id="KW-0450">Lipoyl</keyword>
<name>A0A9W8JUB6_9AGAR</name>
<evidence type="ECO:0000256" key="1">
    <source>
        <dbReference type="ARBA" id="ARBA00022823"/>
    </source>
</evidence>
<dbReference type="PANTHER" id="PTHR23151:SF90">
    <property type="entry name" value="DIHYDROLIPOYLLYSINE-RESIDUE ACETYLTRANSFERASE COMPONENT OF PYRUVATE DEHYDROGENASE COMPLEX, MITOCHONDRIAL-RELATED"/>
    <property type="match status" value="1"/>
</dbReference>
<dbReference type="InterPro" id="IPR045257">
    <property type="entry name" value="E2/Pdx1"/>
</dbReference>
<sequence>MSAFMSKVSAAQTRGAYGQVKRRWMHGSLKRQAIMMPAMSPLMTEGTIARWMKKEGEAFQEGDVLLQIETDFYTVDVEAHTPGILGKILTPDGTKNVPIEQVIALVARDTSELALLQNENFVIQPPMEPTHQQREHLRRPSKVH</sequence>
<dbReference type="Pfam" id="PF00364">
    <property type="entry name" value="Biotin_lipoyl"/>
    <property type="match status" value="1"/>
</dbReference>
<keyword evidence="4" id="KW-1185">Reference proteome</keyword>
<dbReference type="PANTHER" id="PTHR23151">
    <property type="entry name" value="DIHYDROLIPOAMIDE ACETYL/SUCCINYL-TRANSFERASE-RELATED"/>
    <property type="match status" value="1"/>
</dbReference>
<evidence type="ECO:0000313" key="4">
    <source>
        <dbReference type="Proteomes" id="UP001148786"/>
    </source>
</evidence>
<gene>
    <name evidence="3" type="ORF">NLJ89_g7578</name>
</gene>
<dbReference type="OrthoDB" id="537444at2759"/>
<dbReference type="CDD" id="cd06849">
    <property type="entry name" value="lipoyl_domain"/>
    <property type="match status" value="1"/>
</dbReference>
<dbReference type="GO" id="GO:0004742">
    <property type="term" value="F:dihydrolipoyllysine-residue acetyltransferase activity"/>
    <property type="evidence" value="ECO:0007669"/>
    <property type="project" value="TreeGrafter"/>
</dbReference>
<dbReference type="SUPFAM" id="SSF51230">
    <property type="entry name" value="Single hybrid motif"/>
    <property type="match status" value="1"/>
</dbReference>
<proteinExistence type="predicted"/>
<feature type="domain" description="Lipoyl-binding" evidence="2">
    <location>
        <begin position="31"/>
        <end position="107"/>
    </location>
</feature>
<evidence type="ECO:0000313" key="3">
    <source>
        <dbReference type="EMBL" id="KAJ3505122.1"/>
    </source>
</evidence>
<evidence type="ECO:0000259" key="2">
    <source>
        <dbReference type="PROSITE" id="PS50968"/>
    </source>
</evidence>
<dbReference type="GO" id="GO:0006086">
    <property type="term" value="P:pyruvate decarboxylation to acetyl-CoA"/>
    <property type="evidence" value="ECO:0007669"/>
    <property type="project" value="InterPro"/>
</dbReference>
<dbReference type="Proteomes" id="UP001148786">
    <property type="component" value="Unassembled WGS sequence"/>
</dbReference>
<organism evidence="3 4">
    <name type="scientific">Agrocybe chaxingu</name>
    <dbReference type="NCBI Taxonomy" id="84603"/>
    <lineage>
        <taxon>Eukaryota</taxon>
        <taxon>Fungi</taxon>
        <taxon>Dikarya</taxon>
        <taxon>Basidiomycota</taxon>
        <taxon>Agaricomycotina</taxon>
        <taxon>Agaricomycetes</taxon>
        <taxon>Agaricomycetidae</taxon>
        <taxon>Agaricales</taxon>
        <taxon>Agaricineae</taxon>
        <taxon>Strophariaceae</taxon>
        <taxon>Agrocybe</taxon>
    </lineage>
</organism>
<dbReference type="AlphaFoldDB" id="A0A9W8JUB6"/>
<dbReference type="Gene3D" id="2.40.50.100">
    <property type="match status" value="1"/>
</dbReference>